<accession>A0AAV5AJK2</accession>
<dbReference type="Proteomes" id="UP001050691">
    <property type="component" value="Unassembled WGS sequence"/>
</dbReference>
<keyword evidence="5 7" id="KW-0906">Nuclear pore complex</keyword>
<comment type="caution">
    <text evidence="8">The sequence shown here is derived from an EMBL/GenBank/DDBJ whole genome shotgun (WGS) entry which is preliminary data.</text>
</comment>
<evidence type="ECO:0000313" key="8">
    <source>
        <dbReference type="EMBL" id="GJJ14822.1"/>
    </source>
</evidence>
<dbReference type="EMBL" id="BPWL01000010">
    <property type="protein sequence ID" value="GJJ14822.1"/>
    <property type="molecule type" value="Genomic_DNA"/>
</dbReference>
<comment type="function">
    <text evidence="7">Functions as a component of the nuclear pore complex (NPC).</text>
</comment>
<dbReference type="GO" id="GO:0017056">
    <property type="term" value="F:structural constituent of nuclear pore"/>
    <property type="evidence" value="ECO:0007669"/>
    <property type="project" value="UniProtKB-UniRule"/>
</dbReference>
<proteinExistence type="inferred from homology"/>
<dbReference type="Gene3D" id="1.20.190.50">
    <property type="match status" value="1"/>
</dbReference>
<evidence type="ECO:0000256" key="6">
    <source>
        <dbReference type="ARBA" id="ARBA00023242"/>
    </source>
</evidence>
<dbReference type="Pfam" id="PF04121">
    <property type="entry name" value="Nup84_Nup100"/>
    <property type="match status" value="1"/>
</dbReference>
<dbReference type="PANTHER" id="PTHR13003">
    <property type="entry name" value="NUP107-RELATED"/>
    <property type="match status" value="1"/>
</dbReference>
<dbReference type="GO" id="GO:0031965">
    <property type="term" value="C:nuclear membrane"/>
    <property type="evidence" value="ECO:0007669"/>
    <property type="project" value="UniProtKB-SubCell"/>
</dbReference>
<evidence type="ECO:0000313" key="9">
    <source>
        <dbReference type="Proteomes" id="UP001050691"/>
    </source>
</evidence>
<evidence type="ECO:0000256" key="2">
    <source>
        <dbReference type="ARBA" id="ARBA00022816"/>
    </source>
</evidence>
<evidence type="ECO:0000256" key="7">
    <source>
        <dbReference type="RuleBase" id="RU365072"/>
    </source>
</evidence>
<dbReference type="Gene3D" id="1.10.3450.20">
    <property type="match status" value="1"/>
</dbReference>
<dbReference type="PANTHER" id="PTHR13003:SF2">
    <property type="entry name" value="NUCLEAR PORE COMPLEX PROTEIN NUP107"/>
    <property type="match status" value="1"/>
</dbReference>
<evidence type="ECO:0000256" key="1">
    <source>
        <dbReference type="ARBA" id="ARBA00022448"/>
    </source>
</evidence>
<comment type="subcellular location">
    <subcellularLocation>
        <location evidence="7">Nucleus</location>
        <location evidence="7">Nuclear pore complex</location>
    </subcellularLocation>
    <subcellularLocation>
        <location evidence="7">Nucleus membrane</location>
    </subcellularLocation>
</comment>
<keyword evidence="3" id="KW-0653">Protein transport</keyword>
<keyword evidence="2" id="KW-0509">mRNA transport</keyword>
<dbReference type="GO" id="GO:0000973">
    <property type="term" value="P:post-transcriptional tethering of RNA polymerase II gene DNA at nuclear periphery"/>
    <property type="evidence" value="ECO:0007669"/>
    <property type="project" value="TreeGrafter"/>
</dbReference>
<evidence type="ECO:0000256" key="3">
    <source>
        <dbReference type="ARBA" id="ARBA00022927"/>
    </source>
</evidence>
<dbReference type="GO" id="GO:0006406">
    <property type="term" value="P:mRNA export from nucleus"/>
    <property type="evidence" value="ECO:0007669"/>
    <property type="project" value="TreeGrafter"/>
</dbReference>
<evidence type="ECO:0000256" key="4">
    <source>
        <dbReference type="ARBA" id="ARBA00023010"/>
    </source>
</evidence>
<protein>
    <recommendedName>
        <fullName evidence="7">Nuclear pore complex protein</fullName>
    </recommendedName>
</protein>
<keyword evidence="7" id="KW-0472">Membrane</keyword>
<keyword evidence="6 7" id="KW-0539">Nucleus</keyword>
<dbReference type="GO" id="GO:0031080">
    <property type="term" value="C:nuclear pore outer ring"/>
    <property type="evidence" value="ECO:0007669"/>
    <property type="project" value="TreeGrafter"/>
</dbReference>
<reference evidence="8" key="1">
    <citation type="submission" date="2021-10" db="EMBL/GenBank/DDBJ databases">
        <title>De novo Genome Assembly of Clathrus columnatus (Basidiomycota, Fungi) Using Illumina and Nanopore Sequence Data.</title>
        <authorList>
            <person name="Ogiso-Tanaka E."/>
            <person name="Itagaki H."/>
            <person name="Hosoya T."/>
            <person name="Hosaka K."/>
        </authorList>
    </citation>
    <scope>NUCLEOTIDE SEQUENCE</scope>
    <source>
        <strain evidence="8">MO-923</strain>
    </source>
</reference>
<dbReference type="InterPro" id="IPR007252">
    <property type="entry name" value="Nup84/Nup107"/>
</dbReference>
<comment type="similarity">
    <text evidence="7">Belongs to the nucleoporin Nup84/Nup107 family.</text>
</comment>
<keyword evidence="1 7" id="KW-0813">Transport</keyword>
<keyword evidence="9" id="KW-1185">Reference proteome</keyword>
<keyword evidence="4 7" id="KW-0811">Translocation</keyword>
<organism evidence="8 9">
    <name type="scientific">Clathrus columnatus</name>
    <dbReference type="NCBI Taxonomy" id="1419009"/>
    <lineage>
        <taxon>Eukaryota</taxon>
        <taxon>Fungi</taxon>
        <taxon>Dikarya</taxon>
        <taxon>Basidiomycota</taxon>
        <taxon>Agaricomycotina</taxon>
        <taxon>Agaricomycetes</taxon>
        <taxon>Phallomycetidae</taxon>
        <taxon>Phallales</taxon>
        <taxon>Clathraceae</taxon>
        <taxon>Clathrus</taxon>
    </lineage>
</organism>
<dbReference type="AlphaFoldDB" id="A0AAV5AJK2"/>
<dbReference type="GO" id="GO:0006606">
    <property type="term" value="P:protein import into nucleus"/>
    <property type="evidence" value="ECO:0007669"/>
    <property type="project" value="TreeGrafter"/>
</dbReference>
<evidence type="ECO:0000256" key="5">
    <source>
        <dbReference type="ARBA" id="ARBA00023132"/>
    </source>
</evidence>
<sequence length="786" mass="88600">MVDSLYSAYAHIFRSIKNANGDLNTIFDTNDGFAPRLRVACQKVINEAESLGRELNIDDEDIQSLKLERDTWDLLQNIYGARKTVIADLLTPSELLQNNPFATPKTIVNHLIQNSTVLTELLVTREWLRDTAPSPQLVESAPAYRNFTRLNVLHNQRVGPMDRQANLVKELDPDATIREAGMTLAGEDAAYEKALLHSLYTYIRAGQSEQAMDLCRSAHRPWLAAALQGYRLFDWEALSNPEPADDAMDQDAKKEITGNKRRRLWKKTCTTAALDPNLAMPERVLSAALAPSRKTLAILVKEACKTWEDHLWARVATLLEEKVSEGLTALGPNFWDKGNKEPDEGAPSIGTDFEALAVEEMRDVLSKMADINVDEGPGAGDPFHVTQLRIIMDQAETLLKDFASYLTSQELSRGTYELDPSFFVSGCPSHMQYVTGTLVSLYIDVEVDPLASQTILEAYVSVLQEQGQTELIAQYAAALGDNAVTRYALFLADMPISASTFERRDTLLRARDYGLNVVQVALNTADLCRERAFKALPKPSTPYPFISSNPRKLTDPEKALINSIDWLAFEEATYRHAVIHFNTIMRYFLGSGNLHACHEIRERRPPPLRDDPPGSASDRYEYLHFERFFIAWSALSLAEHYAAQLTRPEMDAHTRERESIKYENALEKARELIVDLLTHGWLQIQELNGDGDQSRQAELLRIREMYVPELVIRLHRALCESRSITPRNLRSALLLINIVADSRFELYDAFQNPYGNRLPEYLQCIKDAVIDGLSSGGSDPFRVIVL</sequence>
<gene>
    <name evidence="8" type="ORF">Clacol_009090</name>
</gene>
<name>A0AAV5AJK2_9AGAM</name>
<comment type="subunit">
    <text evidence="7">Part of the nuclear pore complex (NPC).</text>
</comment>